<dbReference type="KEGG" id="vcr:VC395_2570"/>
<evidence type="ECO:0000313" key="1">
    <source>
        <dbReference type="EMBL" id="ABQ20219.1"/>
    </source>
</evidence>
<name>A0A0H3AIC2_VIBC3</name>
<dbReference type="OrthoDB" id="5368544at2"/>
<organism evidence="1 2">
    <name type="scientific">Vibrio cholerae serotype O1 (strain ATCC 39541 / Classical Ogawa 395 / O395)</name>
    <dbReference type="NCBI Taxonomy" id="345073"/>
    <lineage>
        <taxon>Bacteria</taxon>
        <taxon>Pseudomonadati</taxon>
        <taxon>Pseudomonadota</taxon>
        <taxon>Gammaproteobacteria</taxon>
        <taxon>Vibrionales</taxon>
        <taxon>Vibrionaceae</taxon>
        <taxon>Vibrio</taxon>
    </lineage>
</organism>
<evidence type="ECO:0008006" key="3">
    <source>
        <dbReference type="Google" id="ProtNLM"/>
    </source>
</evidence>
<dbReference type="EMBL" id="CP000627">
    <property type="protein sequence ID" value="ABQ20219.1"/>
    <property type="molecule type" value="Genomic_DNA"/>
</dbReference>
<dbReference type="KEGG" id="vco:VC0395_A2033"/>
<protein>
    <recommendedName>
        <fullName evidence="3">Phosphate ABC transporter substrate-binding protein</fullName>
    </recommendedName>
</protein>
<dbReference type="PATRIC" id="fig|345073.21.peg.2475"/>
<evidence type="ECO:0000313" key="2">
    <source>
        <dbReference type="Proteomes" id="UP000000249"/>
    </source>
</evidence>
<dbReference type="eggNOG" id="COG0226">
    <property type="taxonomic scope" value="Bacteria"/>
</dbReference>
<dbReference type="SUPFAM" id="SSF53850">
    <property type="entry name" value="Periplasmic binding protein-like II"/>
    <property type="match status" value="1"/>
</dbReference>
<accession>A0A0H3AIC2</accession>
<reference evidence="1 2" key="1">
    <citation type="submission" date="2007-03" db="EMBL/GenBank/DDBJ databases">
        <authorList>
            <person name="Heidelberg J."/>
        </authorList>
    </citation>
    <scope>NUCLEOTIDE SEQUENCE [LARGE SCALE GENOMIC DNA]</scope>
    <source>
        <strain evidence="2">ATCC 39541 / Classical Ogawa 395 / O395</strain>
    </source>
</reference>
<dbReference type="AlphaFoldDB" id="A0A0H3AIC2"/>
<proteinExistence type="predicted"/>
<sequence length="136" mass="15581">MRYWLLLILLLSPWVSASAELYVVASPKSPIMEINKEQLSALYLGRNRVVGNTYINQVLDRSGTVRQRFFLQVTNMQESQINAYWAKLKFSGRLRAPESVVSEQELIAKLEENPFSIGYTDQVPNDALKVLLVLYD</sequence>
<gene>
    <name evidence="1" type="ordered locus">VC0395_A2033</name>
</gene>
<dbReference type="Proteomes" id="UP000000249">
    <property type="component" value="Chromosome 1"/>
</dbReference>
<dbReference type="RefSeq" id="WP_001271116.1">
    <property type="nucleotide sequence ID" value="NC_009457.1"/>
</dbReference>